<keyword evidence="7" id="KW-1185">Reference proteome</keyword>
<accession>A0A5C5GGN4</accession>
<dbReference type="SUPFAM" id="SSF75516">
    <property type="entry name" value="Pheromone-binding domain of LuxR-like quorum-sensing transcription factors"/>
    <property type="match status" value="1"/>
</dbReference>
<gene>
    <name evidence="6" type="ORF">FHY64_11780</name>
</gene>
<evidence type="ECO:0000256" key="2">
    <source>
        <dbReference type="ARBA" id="ARBA00023125"/>
    </source>
</evidence>
<sequence>MGRVPAPCAPLFRRRPVRQSRGIPPALTRRVAVSSQPARRKGDLRGNSGHLGNDLAHSGPRRPDVRIATPRMTTRFANLLIDTADVLAVAEQEGDTWAAINRVANRIGAIAVNAGAFLRSDQQIAWMRSSMNSRWLEDYGAQGFHQTDPLLRAAMAGTAPRTYDVAGLEAAAGPDRTHGALHDGMMSHGYNYMITRSWFEGTAGKCLVFSCRDDPTDMFGPGTERALSAVSAMLTHSLTPPDGSARDGLAFGSGWSDLDPAERDVLSYLVNGYNVALIAETLSLTEPDVVRLIRSASRRMRAETTDQALSLALTRGLLSV</sequence>
<proteinExistence type="predicted"/>
<dbReference type="AlphaFoldDB" id="A0A5C5GGN4"/>
<name>A0A5C5GGN4_9RHOB</name>
<dbReference type="InterPro" id="IPR005143">
    <property type="entry name" value="TF_LuxR_autoind-bd_dom"/>
</dbReference>
<dbReference type="Proteomes" id="UP000314011">
    <property type="component" value="Unassembled WGS sequence"/>
</dbReference>
<evidence type="ECO:0000313" key="7">
    <source>
        <dbReference type="Proteomes" id="UP000314011"/>
    </source>
</evidence>
<organism evidence="6 7">
    <name type="scientific">Pelagovum pacificum</name>
    <dbReference type="NCBI Taxonomy" id="2588711"/>
    <lineage>
        <taxon>Bacteria</taxon>
        <taxon>Pseudomonadati</taxon>
        <taxon>Pseudomonadota</taxon>
        <taxon>Alphaproteobacteria</taxon>
        <taxon>Rhodobacterales</taxon>
        <taxon>Paracoccaceae</taxon>
        <taxon>Pelagovum</taxon>
    </lineage>
</organism>
<protein>
    <recommendedName>
        <fullName evidence="5">HTH luxR-type domain-containing protein</fullName>
    </recommendedName>
</protein>
<dbReference type="SMART" id="SM00421">
    <property type="entry name" value="HTH_LUXR"/>
    <property type="match status" value="1"/>
</dbReference>
<keyword evidence="2" id="KW-0238">DNA-binding</keyword>
<feature type="domain" description="HTH luxR-type" evidence="5">
    <location>
        <begin position="255"/>
        <end position="312"/>
    </location>
</feature>
<keyword evidence="3" id="KW-0804">Transcription</keyword>
<dbReference type="GO" id="GO:0006355">
    <property type="term" value="P:regulation of DNA-templated transcription"/>
    <property type="evidence" value="ECO:0007669"/>
    <property type="project" value="InterPro"/>
</dbReference>
<dbReference type="Gene3D" id="3.30.450.80">
    <property type="entry name" value="Transcription factor LuxR-like, autoinducer-binding domain"/>
    <property type="match status" value="1"/>
</dbReference>
<dbReference type="SUPFAM" id="SSF46894">
    <property type="entry name" value="C-terminal effector domain of the bipartite response regulators"/>
    <property type="match status" value="1"/>
</dbReference>
<evidence type="ECO:0000256" key="4">
    <source>
        <dbReference type="SAM" id="MobiDB-lite"/>
    </source>
</evidence>
<reference evidence="6 7" key="1">
    <citation type="submission" date="2019-06" db="EMBL/GenBank/DDBJ databases">
        <title>Genome of new Rhodobacteraceae sp. SM1903.</title>
        <authorList>
            <person name="Ren X."/>
        </authorList>
    </citation>
    <scope>NUCLEOTIDE SEQUENCE [LARGE SCALE GENOMIC DNA]</scope>
    <source>
        <strain evidence="6 7">SM1903</strain>
    </source>
</reference>
<dbReference type="GO" id="GO:0003677">
    <property type="term" value="F:DNA binding"/>
    <property type="evidence" value="ECO:0007669"/>
    <property type="project" value="UniProtKB-KW"/>
</dbReference>
<dbReference type="EMBL" id="VFFF01000001">
    <property type="protein sequence ID" value="TNY33908.1"/>
    <property type="molecule type" value="Genomic_DNA"/>
</dbReference>
<evidence type="ECO:0000259" key="5">
    <source>
        <dbReference type="SMART" id="SM00421"/>
    </source>
</evidence>
<dbReference type="InterPro" id="IPR016032">
    <property type="entry name" value="Sig_transdc_resp-reg_C-effctor"/>
</dbReference>
<dbReference type="InterPro" id="IPR036388">
    <property type="entry name" value="WH-like_DNA-bd_sf"/>
</dbReference>
<feature type="region of interest" description="Disordered" evidence="4">
    <location>
        <begin position="1"/>
        <end position="65"/>
    </location>
</feature>
<evidence type="ECO:0000256" key="3">
    <source>
        <dbReference type="ARBA" id="ARBA00023163"/>
    </source>
</evidence>
<comment type="caution">
    <text evidence="6">The sequence shown here is derived from an EMBL/GenBank/DDBJ whole genome shotgun (WGS) entry which is preliminary data.</text>
</comment>
<dbReference type="InterPro" id="IPR036693">
    <property type="entry name" value="TF_LuxR_autoind-bd_dom_sf"/>
</dbReference>
<evidence type="ECO:0000256" key="1">
    <source>
        <dbReference type="ARBA" id="ARBA00023015"/>
    </source>
</evidence>
<keyword evidence="1" id="KW-0805">Transcription regulation</keyword>
<dbReference type="OrthoDB" id="7692966at2"/>
<dbReference type="Pfam" id="PF03472">
    <property type="entry name" value="Autoind_bind"/>
    <property type="match status" value="1"/>
</dbReference>
<evidence type="ECO:0000313" key="6">
    <source>
        <dbReference type="EMBL" id="TNY33908.1"/>
    </source>
</evidence>
<dbReference type="Gene3D" id="1.10.10.10">
    <property type="entry name" value="Winged helix-like DNA-binding domain superfamily/Winged helix DNA-binding domain"/>
    <property type="match status" value="1"/>
</dbReference>
<dbReference type="InterPro" id="IPR000792">
    <property type="entry name" value="Tscrpt_reg_LuxR_C"/>
</dbReference>